<dbReference type="SUPFAM" id="SSF69593">
    <property type="entry name" value="Glycerol-3-phosphate (1)-acyltransferase"/>
    <property type="match status" value="1"/>
</dbReference>
<dbReference type="Pfam" id="PF04028">
    <property type="entry name" value="DUF374"/>
    <property type="match status" value="1"/>
</dbReference>
<accession>A0A0H3A7Z2</accession>
<evidence type="ECO:0000313" key="3">
    <source>
        <dbReference type="Proteomes" id="UP000009173"/>
    </source>
</evidence>
<dbReference type="Proteomes" id="UP000009173">
    <property type="component" value="Chromosome"/>
</dbReference>
<dbReference type="RefSeq" id="WP_011792243.1">
    <property type="nucleotide sequence ID" value="NC_008751.1"/>
</dbReference>
<organism evidence="2 3">
    <name type="scientific">Nitratidesulfovibrio vulgaris (strain DP4)</name>
    <name type="common">Desulfovibrio vulgaris</name>
    <dbReference type="NCBI Taxonomy" id="391774"/>
    <lineage>
        <taxon>Bacteria</taxon>
        <taxon>Pseudomonadati</taxon>
        <taxon>Thermodesulfobacteriota</taxon>
        <taxon>Desulfovibrionia</taxon>
        <taxon>Desulfovibrionales</taxon>
        <taxon>Desulfovibrionaceae</taxon>
        <taxon>Nitratidesulfovibrio</taxon>
    </lineage>
</organism>
<reference evidence="3" key="1">
    <citation type="journal article" date="2009" name="Environ. Microbiol.">
        <title>Contribution of mobile genetic elements to Desulfovibrio vulgaris genome plasticity.</title>
        <authorList>
            <person name="Walker C.B."/>
            <person name="Stolyar S."/>
            <person name="Chivian D."/>
            <person name="Pinel N."/>
            <person name="Gabster J.A."/>
            <person name="Dehal P.S."/>
            <person name="He Z."/>
            <person name="Yang Z.K."/>
            <person name="Yen H.C."/>
            <person name="Zhou J."/>
            <person name="Wall J.D."/>
            <person name="Hazen T.C."/>
            <person name="Arkin A.P."/>
            <person name="Stahl D.A."/>
        </authorList>
    </citation>
    <scope>NUCLEOTIDE SEQUENCE [LARGE SCALE GENOMIC DNA]</scope>
    <source>
        <strain evidence="3">DP4</strain>
    </source>
</reference>
<dbReference type="AlphaFoldDB" id="A0A0H3A7Z2"/>
<evidence type="ECO:0000313" key="2">
    <source>
        <dbReference type="EMBL" id="ABM28433.1"/>
    </source>
</evidence>
<gene>
    <name evidence="2" type="ordered locus">Dvul_1415</name>
</gene>
<feature type="domain" description="DUF374" evidence="1">
    <location>
        <begin position="59"/>
        <end position="126"/>
    </location>
</feature>
<dbReference type="InterPro" id="IPR007172">
    <property type="entry name" value="DUF374"/>
</dbReference>
<dbReference type="KEGG" id="dvl:Dvul_1415"/>
<dbReference type="CDD" id="cd07983">
    <property type="entry name" value="LPLAT_DUF374-like"/>
    <property type="match status" value="1"/>
</dbReference>
<proteinExistence type="predicted"/>
<sequence precursor="true">MKLPPSLICPPLLALYRVWCRTLNFEEEGRAAVDVLWQERKPMVFALWHDELFPLMHVRRELEIVTVVSQSRDGEYLARVLQGLGLHTARGSSSRGGVKALLQAARMMQKQNLCGCVTVDGPRGPRHRVKEGAIFLAHRAKAPIVPIRLFMSRTKVFAKAWDKFQLPLPGSDVRVVFGTPYHTAENALESPRLEDERQRLEAKLEALA</sequence>
<dbReference type="EMBL" id="CP000527">
    <property type="protein sequence ID" value="ABM28433.1"/>
    <property type="molecule type" value="Genomic_DNA"/>
</dbReference>
<name>A0A0H3A7Z2_NITV4</name>
<protein>
    <recommendedName>
        <fullName evidence="1">DUF374 domain-containing protein</fullName>
    </recommendedName>
</protein>
<dbReference type="HOGENOM" id="CLU_086327_1_0_7"/>
<evidence type="ECO:0000259" key="1">
    <source>
        <dbReference type="Pfam" id="PF04028"/>
    </source>
</evidence>